<reference evidence="2 3" key="1">
    <citation type="submission" date="2023-04" db="EMBL/GenBank/DDBJ databases">
        <title>YMD61, complete Genome.</title>
        <authorList>
            <person name="Zhang J."/>
        </authorList>
    </citation>
    <scope>NUCLEOTIDE SEQUENCE [LARGE SCALE GENOMIC DNA]</scope>
    <source>
        <strain evidence="2 3">YMD61</strain>
    </source>
</reference>
<evidence type="ECO:0000313" key="3">
    <source>
        <dbReference type="Proteomes" id="UP001230978"/>
    </source>
</evidence>
<gene>
    <name evidence="2" type="ORF">QF092_10000</name>
</gene>
<proteinExistence type="predicted"/>
<evidence type="ECO:0000256" key="1">
    <source>
        <dbReference type="SAM" id="SignalP"/>
    </source>
</evidence>
<dbReference type="RefSeq" id="WP_281463759.1">
    <property type="nucleotide sequence ID" value="NZ_CP124535.1"/>
</dbReference>
<dbReference type="InterPro" id="IPR037107">
    <property type="entry name" value="Put_OMP_sf"/>
</dbReference>
<dbReference type="Proteomes" id="UP001230978">
    <property type="component" value="Chromosome"/>
</dbReference>
<dbReference type="Gene3D" id="2.40.128.140">
    <property type="entry name" value="Outer membrane protein"/>
    <property type="match status" value="1"/>
</dbReference>
<feature type="chain" id="PRO_5045544485" evidence="1">
    <location>
        <begin position="22"/>
        <end position="308"/>
    </location>
</feature>
<keyword evidence="3" id="KW-1185">Reference proteome</keyword>
<dbReference type="EMBL" id="CP124535">
    <property type="protein sequence ID" value="WGV14636.1"/>
    <property type="molecule type" value="Genomic_DNA"/>
</dbReference>
<feature type="signal peptide" evidence="1">
    <location>
        <begin position="1"/>
        <end position="21"/>
    </location>
</feature>
<organism evidence="2 3">
    <name type="scientific">Fuscovulum ytuae</name>
    <dbReference type="NCBI Taxonomy" id="3042299"/>
    <lineage>
        <taxon>Bacteria</taxon>
        <taxon>Pseudomonadati</taxon>
        <taxon>Pseudomonadota</taxon>
        <taxon>Alphaproteobacteria</taxon>
        <taxon>Rhodobacterales</taxon>
        <taxon>Paracoccaceae</taxon>
        <taxon>Fuscovulum</taxon>
    </lineage>
</organism>
<sequence length="308" mass="33023">MTLPRSALAALPLMIALAAVASPVAAQERMTLGWGRLLTNDAIGDGEDRWRSGSYVLSWVRGPEWTGALPSRPGEILEFRLRAETIAPADLITPAALDRRYVGALTLGVHTQFETRGIESSLGLDAVIVGPQTGISDIHGDLHDLLGLAAPTVFGAQLGNDVLPTVTAEFGRSFEIGPQAHLRPFVEMQAGAETLLRVGGDLTFGGFGTGALMIRDSTTGQRYRGTGISGADGFSLTMGADLAEVYDSQFFLSTDPITPKDSRARARVGLHWQGSQNEVFYGLTWVGEEFEEQPEGQVLGAINLRLRF</sequence>
<protein>
    <submittedName>
        <fullName evidence="2">DUF2219 family protein</fullName>
    </submittedName>
</protein>
<name>A0ABY8Q239_9RHOB</name>
<evidence type="ECO:0000313" key="2">
    <source>
        <dbReference type="EMBL" id="WGV14636.1"/>
    </source>
</evidence>
<keyword evidence="1" id="KW-0732">Signal</keyword>
<dbReference type="InterPro" id="IPR018707">
    <property type="entry name" value="LpxR"/>
</dbReference>
<dbReference type="Pfam" id="PF09982">
    <property type="entry name" value="LpxR"/>
    <property type="match status" value="1"/>
</dbReference>
<accession>A0ABY8Q239</accession>